<reference evidence="1 2" key="1">
    <citation type="submission" date="2018-02" db="EMBL/GenBank/DDBJ databases">
        <title>Genomic Encyclopedia of Archaeal and Bacterial Type Strains, Phase II (KMG-II): from individual species to whole genera.</title>
        <authorList>
            <person name="Goeker M."/>
        </authorList>
    </citation>
    <scope>NUCLEOTIDE SEQUENCE [LARGE SCALE GENOMIC DNA]</scope>
    <source>
        <strain evidence="1 2">DSM 18921</strain>
    </source>
</reference>
<protein>
    <submittedName>
        <fullName evidence="1">Uncharacterized protein</fullName>
    </submittedName>
</protein>
<organism evidence="1 2">
    <name type="scientific">Albidovulum denitrificans</name>
    <dbReference type="NCBI Taxonomy" id="404881"/>
    <lineage>
        <taxon>Bacteria</taxon>
        <taxon>Pseudomonadati</taxon>
        <taxon>Pseudomonadota</taxon>
        <taxon>Alphaproteobacteria</taxon>
        <taxon>Rhodobacterales</taxon>
        <taxon>Paracoccaceae</taxon>
        <taxon>Albidovulum</taxon>
    </lineage>
</organism>
<comment type="caution">
    <text evidence="1">The sequence shown here is derived from an EMBL/GenBank/DDBJ whole genome shotgun (WGS) entry which is preliminary data.</text>
</comment>
<dbReference type="OrthoDB" id="7821079at2"/>
<name>A0A2S8S3P5_9RHOB</name>
<dbReference type="Proteomes" id="UP000238338">
    <property type="component" value="Unassembled WGS sequence"/>
</dbReference>
<evidence type="ECO:0000313" key="2">
    <source>
        <dbReference type="Proteomes" id="UP000238338"/>
    </source>
</evidence>
<proteinExistence type="predicted"/>
<sequence length="281" mass="30668">MELTTGAILRRITETPLSTAAHKLATIILDGIAWKDGYTGLERGTAAFTLAQLAEKMGVSRQHLTALLVELAASSLALARWKPNGKFAPWLFRFGGQEDTDASPDVVSASGDTSLSRESKNKTYFVGRIEIAAGTNVYRTPWAELIKAAKESLACWNVDTQVIWERFLAFNRARGNARVPAGYLLGFMRRWRTHPSSTAPTSSSAPEPQRKADPTMLELHDQIRAAPSSNRQFHASDLCRLIGQAAYEARVVDTVQQFGCPRFAAALAVHGQAVLAGEISK</sequence>
<evidence type="ECO:0000313" key="1">
    <source>
        <dbReference type="EMBL" id="PQV55358.1"/>
    </source>
</evidence>
<dbReference type="RefSeq" id="WP_105515900.1">
    <property type="nucleotide sequence ID" value="NZ_PVEP01000009.1"/>
</dbReference>
<accession>A0A2S8S3P5</accession>
<dbReference type="EMBL" id="PVEP01000009">
    <property type="protein sequence ID" value="PQV55358.1"/>
    <property type="molecule type" value="Genomic_DNA"/>
</dbReference>
<gene>
    <name evidence="1" type="ORF">LX70_03319</name>
</gene>
<keyword evidence="2" id="KW-1185">Reference proteome</keyword>
<dbReference type="AlphaFoldDB" id="A0A2S8S3P5"/>